<evidence type="ECO:0000256" key="2">
    <source>
        <dbReference type="ARBA" id="ARBA00023002"/>
    </source>
</evidence>
<dbReference type="PANTHER" id="PTHR44196">
    <property type="entry name" value="DEHYDROGENASE/REDUCTASE SDR FAMILY MEMBER 7B"/>
    <property type="match status" value="1"/>
</dbReference>
<dbReference type="SMART" id="SM00822">
    <property type="entry name" value="PKS_KR"/>
    <property type="match status" value="1"/>
</dbReference>
<keyword evidence="2" id="KW-0560">Oxidoreductase</keyword>
<dbReference type="AlphaFoldDB" id="A0A6M4WZG8"/>
<dbReference type="Proteomes" id="UP000502665">
    <property type="component" value="Chromosome"/>
</dbReference>
<evidence type="ECO:0000256" key="1">
    <source>
        <dbReference type="ARBA" id="ARBA00006484"/>
    </source>
</evidence>
<keyword evidence="7" id="KW-1185">Reference proteome</keyword>
<dbReference type="InterPro" id="IPR057326">
    <property type="entry name" value="KR_dom"/>
</dbReference>
<dbReference type="InterPro" id="IPR036291">
    <property type="entry name" value="NAD(P)-bd_dom_sf"/>
</dbReference>
<dbReference type="InterPro" id="IPR002347">
    <property type="entry name" value="SDR_fam"/>
</dbReference>
<protein>
    <submittedName>
        <fullName evidence="6">SDR family NAD(P)-dependent oxidoreductase</fullName>
    </submittedName>
</protein>
<feature type="region of interest" description="Disordered" evidence="4">
    <location>
        <begin position="269"/>
        <end position="293"/>
    </location>
</feature>
<evidence type="ECO:0000256" key="3">
    <source>
        <dbReference type="RuleBase" id="RU000363"/>
    </source>
</evidence>
<accession>A0A6M4WZG8</accession>
<name>A0A6M4WZG8_9ACTN</name>
<dbReference type="Pfam" id="PF00106">
    <property type="entry name" value="adh_short"/>
    <property type="match status" value="1"/>
</dbReference>
<reference evidence="6" key="1">
    <citation type="submission" date="2020-03" db="EMBL/GenBank/DDBJ databases">
        <title>Molecular networking-based the target discovery of potent antiproliferative macrolactams: 5/6/7/16 polycyclic ansamycins and glycosylated trienomycin from Streptomyces cacaoi subsp. asoensis.</title>
        <authorList>
            <person name="Liu L.-L."/>
        </authorList>
    </citation>
    <scope>NUCLEOTIDE SEQUENCE [LARGE SCALE GENOMIC DNA]</scope>
    <source>
        <strain evidence="6">H2S5</strain>
    </source>
</reference>
<dbReference type="CDD" id="cd05233">
    <property type="entry name" value="SDR_c"/>
    <property type="match status" value="1"/>
</dbReference>
<organism evidence="6 7">
    <name type="scientific">Streptomyces asoensis</name>
    <dbReference type="NCBI Taxonomy" id="249586"/>
    <lineage>
        <taxon>Bacteria</taxon>
        <taxon>Bacillati</taxon>
        <taxon>Actinomycetota</taxon>
        <taxon>Actinomycetes</taxon>
        <taxon>Kitasatosporales</taxon>
        <taxon>Streptomycetaceae</taxon>
        <taxon>Streptomyces</taxon>
    </lineage>
</organism>
<dbReference type="PROSITE" id="PS00061">
    <property type="entry name" value="ADH_SHORT"/>
    <property type="match status" value="1"/>
</dbReference>
<dbReference type="Gene3D" id="3.40.50.720">
    <property type="entry name" value="NAD(P)-binding Rossmann-like Domain"/>
    <property type="match status" value="1"/>
</dbReference>
<dbReference type="PANTHER" id="PTHR44196:SF1">
    <property type="entry name" value="DEHYDROGENASE_REDUCTASE SDR FAMILY MEMBER 7B"/>
    <property type="match status" value="1"/>
</dbReference>
<evidence type="ECO:0000256" key="4">
    <source>
        <dbReference type="SAM" id="MobiDB-lite"/>
    </source>
</evidence>
<gene>
    <name evidence="6" type="ORF">G9272_40980</name>
</gene>
<dbReference type="GO" id="GO:0016491">
    <property type="term" value="F:oxidoreductase activity"/>
    <property type="evidence" value="ECO:0007669"/>
    <property type="project" value="UniProtKB-KW"/>
</dbReference>
<dbReference type="SUPFAM" id="SSF51735">
    <property type="entry name" value="NAD(P)-binding Rossmann-fold domains"/>
    <property type="match status" value="1"/>
</dbReference>
<evidence type="ECO:0000259" key="5">
    <source>
        <dbReference type="SMART" id="SM00822"/>
    </source>
</evidence>
<dbReference type="RefSeq" id="WP_171401231.1">
    <property type="nucleotide sequence ID" value="NZ_CP049838.1"/>
</dbReference>
<dbReference type="GO" id="GO:0016020">
    <property type="term" value="C:membrane"/>
    <property type="evidence" value="ECO:0007669"/>
    <property type="project" value="TreeGrafter"/>
</dbReference>
<feature type="domain" description="Ketoreductase" evidence="5">
    <location>
        <begin position="9"/>
        <end position="184"/>
    </location>
</feature>
<dbReference type="PRINTS" id="PR00081">
    <property type="entry name" value="GDHRDH"/>
</dbReference>
<proteinExistence type="inferred from homology"/>
<sequence>MSRYDLAGRTVVITGSTGGLGSAVAAALHDRGAHLALLGRDESALAAQADMLGGPRTAWAAHADVTDLLSLRSAIDRAADHFGRVDIVVANAGVTVIAPTAILDPDAFERVIDVNLTGVWRTFKAALPHVERQRGYLLAVSSMAAFVHSPLQGPYTASKAGVWAMCNSIRLEVRHLGVDVGTLHPTFLKTPMLDAIHADPAGRRLWSGNERGLWRVCSVDKAVRSIVSGIERRAQTITPHRLHTLAAAAPGVFRPVIDRVGFTTRTITEASAAASPSGGPPPTASTVSREPCP</sequence>
<dbReference type="InterPro" id="IPR020904">
    <property type="entry name" value="Sc_DH/Rdtase_CS"/>
</dbReference>
<evidence type="ECO:0000313" key="6">
    <source>
        <dbReference type="EMBL" id="QJT05920.1"/>
    </source>
</evidence>
<comment type="similarity">
    <text evidence="1 3">Belongs to the short-chain dehydrogenases/reductases (SDR) family.</text>
</comment>
<dbReference type="EMBL" id="CP049838">
    <property type="protein sequence ID" value="QJT05920.1"/>
    <property type="molecule type" value="Genomic_DNA"/>
</dbReference>
<dbReference type="PRINTS" id="PR00080">
    <property type="entry name" value="SDRFAMILY"/>
</dbReference>
<evidence type="ECO:0000313" key="7">
    <source>
        <dbReference type="Proteomes" id="UP000502665"/>
    </source>
</evidence>